<dbReference type="InterPro" id="IPR017452">
    <property type="entry name" value="GPCR_Rhodpsn_7TM"/>
</dbReference>
<dbReference type="SUPFAM" id="SSF81321">
    <property type="entry name" value="Family A G protein-coupled receptor-like"/>
    <property type="match status" value="2"/>
</dbReference>
<sequence>NGFIIFLVCNERQLLTKTNAFIVSLAVADFFVGVSVVPSSFICNITGGCGWSAAGPKLTRVIRFLFGFASALNLCSLVLDRYIAVVKPFKYLTFMTSCRVIQFIFFSWTIPLGFATILPFLVFPILRSYTNLFRMSLEIFSCCVVTFCTFSMVRITLIHDQSSAILAKQLRFNHSGLTFNTHDKSAVKMMAIVVALFLTCYGIYLRCDFVLLFFPQASANQLNDTSLSLSNTTIEFTSMTGASFLLASWLGSLQQLLSLSLLQSAMDSYYKLRQLFYYKVRHGLLQVAIGIIKCRMELLQIATGVTKCDDYYKLRHCSVSMETWFTILGWTLSIAAAAGNGSIIFLVCKKRRLLTKTNAFIISLAVADLGVGASVFPLEFFSEIVKTSHNSSSNCNNIRRLIRWLFGYASVTSLCSLVLDRYVAIVKPLKYLNFMRRGRVIQMIFVSWAIPVGFDITLILLPAPVKCNFVNIFAMFWEIFSCCFLIFCFSSMILVVYKHDRSSAILAKQLRFNHRGLTVSSQDRSAVTMMAIVIVVFLVCYGIYLRCSLVPLLYHSRCNDKVYKIPMLVLNSAINPWVYAFFKRDIKKEMIKKLICRKTNKKLQNQ</sequence>
<evidence type="ECO:0000256" key="9">
    <source>
        <dbReference type="SAM" id="Phobius"/>
    </source>
</evidence>
<comment type="subcellular location">
    <subcellularLocation>
        <location evidence="1">Cell membrane</location>
        <topology evidence="1">Multi-pass membrane protein</topology>
    </subcellularLocation>
</comment>
<feature type="transmembrane region" description="Helical" evidence="9">
    <location>
        <begin position="189"/>
        <end position="214"/>
    </location>
</feature>
<dbReference type="PROSITE" id="PS50262">
    <property type="entry name" value="G_PROTEIN_RECEP_F1_2"/>
    <property type="match status" value="2"/>
</dbReference>
<keyword evidence="4 9" id="KW-1133">Transmembrane helix</keyword>
<accession>A0ABN8N3K9</accession>
<name>A0ABN8N3K9_9CNID</name>
<feature type="transmembrane region" description="Helical" evidence="9">
    <location>
        <begin position="20"/>
        <end position="41"/>
    </location>
</feature>
<feature type="transmembrane region" description="Helical" evidence="9">
    <location>
        <begin position="525"/>
        <end position="545"/>
    </location>
</feature>
<dbReference type="CDD" id="cd00637">
    <property type="entry name" value="7tm_classA_rhodopsin-like"/>
    <property type="match status" value="2"/>
</dbReference>
<evidence type="ECO:0000256" key="2">
    <source>
        <dbReference type="ARBA" id="ARBA00022475"/>
    </source>
</evidence>
<feature type="transmembrane region" description="Helical" evidence="9">
    <location>
        <begin position="132"/>
        <end position="153"/>
    </location>
</feature>
<comment type="caution">
    <text evidence="11">The sequence shown here is derived from an EMBL/GenBank/DDBJ whole genome shotgun (WGS) entry which is preliminary data.</text>
</comment>
<feature type="transmembrane region" description="Helical" evidence="9">
    <location>
        <begin position="401"/>
        <end position="419"/>
    </location>
</feature>
<protein>
    <recommendedName>
        <fullName evidence="10">G-protein coupled receptors family 1 profile domain-containing protein</fullName>
    </recommendedName>
</protein>
<proteinExistence type="predicted"/>
<feature type="transmembrane region" description="Helical" evidence="9">
    <location>
        <begin position="234"/>
        <end position="262"/>
    </location>
</feature>
<evidence type="ECO:0000256" key="8">
    <source>
        <dbReference type="ARBA" id="ARBA00023224"/>
    </source>
</evidence>
<keyword evidence="12" id="KW-1185">Reference proteome</keyword>
<feature type="transmembrane region" description="Helical" evidence="9">
    <location>
        <begin position="100"/>
        <end position="126"/>
    </location>
</feature>
<dbReference type="PRINTS" id="PR00237">
    <property type="entry name" value="GPCRRHODOPSN"/>
</dbReference>
<evidence type="ECO:0000256" key="7">
    <source>
        <dbReference type="ARBA" id="ARBA00023170"/>
    </source>
</evidence>
<dbReference type="InterPro" id="IPR000276">
    <property type="entry name" value="GPCR_Rhodpsn"/>
</dbReference>
<dbReference type="Pfam" id="PF00001">
    <property type="entry name" value="7tm_1"/>
    <property type="match status" value="2"/>
</dbReference>
<evidence type="ECO:0000256" key="3">
    <source>
        <dbReference type="ARBA" id="ARBA00022692"/>
    </source>
</evidence>
<keyword evidence="3 9" id="KW-0812">Transmembrane</keyword>
<evidence type="ECO:0000313" key="12">
    <source>
        <dbReference type="Proteomes" id="UP001159405"/>
    </source>
</evidence>
<dbReference type="EMBL" id="CALNXK010000006">
    <property type="protein sequence ID" value="CAH3038325.1"/>
    <property type="molecule type" value="Genomic_DNA"/>
</dbReference>
<gene>
    <name evidence="11" type="ORF">PLOB_00039767</name>
</gene>
<feature type="domain" description="G-protein coupled receptors family 1 profile" evidence="10">
    <location>
        <begin position="1"/>
        <end position="262"/>
    </location>
</feature>
<evidence type="ECO:0000259" key="10">
    <source>
        <dbReference type="PROSITE" id="PS50262"/>
    </source>
</evidence>
<evidence type="ECO:0000256" key="4">
    <source>
        <dbReference type="ARBA" id="ARBA00022989"/>
    </source>
</evidence>
<dbReference type="Proteomes" id="UP001159405">
    <property type="component" value="Unassembled WGS sequence"/>
</dbReference>
<feature type="transmembrane region" description="Helical" evidence="9">
    <location>
        <begin position="61"/>
        <end position="79"/>
    </location>
</feature>
<feature type="transmembrane region" description="Helical" evidence="9">
    <location>
        <begin position="440"/>
        <end position="463"/>
    </location>
</feature>
<keyword evidence="2" id="KW-1003">Cell membrane</keyword>
<feature type="transmembrane region" description="Helical" evidence="9">
    <location>
        <begin position="359"/>
        <end position="381"/>
    </location>
</feature>
<feature type="transmembrane region" description="Helical" evidence="9">
    <location>
        <begin position="283"/>
        <end position="303"/>
    </location>
</feature>
<evidence type="ECO:0000313" key="11">
    <source>
        <dbReference type="EMBL" id="CAH3038325.1"/>
    </source>
</evidence>
<dbReference type="Gene3D" id="1.20.1070.10">
    <property type="entry name" value="Rhodopsin 7-helix transmembrane proteins"/>
    <property type="match status" value="2"/>
</dbReference>
<dbReference type="InterPro" id="IPR050569">
    <property type="entry name" value="TAAR"/>
</dbReference>
<feature type="domain" description="G-protein coupled receptors family 1 profile" evidence="10">
    <location>
        <begin position="339"/>
        <end position="579"/>
    </location>
</feature>
<evidence type="ECO:0000256" key="6">
    <source>
        <dbReference type="ARBA" id="ARBA00023136"/>
    </source>
</evidence>
<keyword evidence="6 9" id="KW-0472">Membrane</keyword>
<feature type="transmembrane region" description="Helical" evidence="9">
    <location>
        <begin position="475"/>
        <end position="497"/>
    </location>
</feature>
<dbReference type="PANTHER" id="PTHR24249:SF372">
    <property type="entry name" value="G-PROTEIN COUPLED RECEPTORS FAMILY 1 PROFILE DOMAIN-CONTAINING PROTEIN"/>
    <property type="match status" value="1"/>
</dbReference>
<keyword evidence="5" id="KW-0297">G-protein coupled receptor</keyword>
<organism evidence="11 12">
    <name type="scientific">Porites lobata</name>
    <dbReference type="NCBI Taxonomy" id="104759"/>
    <lineage>
        <taxon>Eukaryota</taxon>
        <taxon>Metazoa</taxon>
        <taxon>Cnidaria</taxon>
        <taxon>Anthozoa</taxon>
        <taxon>Hexacorallia</taxon>
        <taxon>Scleractinia</taxon>
        <taxon>Fungiina</taxon>
        <taxon>Poritidae</taxon>
        <taxon>Porites</taxon>
    </lineage>
</organism>
<evidence type="ECO:0000256" key="5">
    <source>
        <dbReference type="ARBA" id="ARBA00023040"/>
    </source>
</evidence>
<dbReference type="PANTHER" id="PTHR24249">
    <property type="entry name" value="HISTAMINE RECEPTOR-RELATED G-PROTEIN COUPLED RECEPTOR"/>
    <property type="match status" value="1"/>
</dbReference>
<reference evidence="11 12" key="1">
    <citation type="submission" date="2022-05" db="EMBL/GenBank/DDBJ databases">
        <authorList>
            <consortium name="Genoscope - CEA"/>
            <person name="William W."/>
        </authorList>
    </citation>
    <scope>NUCLEOTIDE SEQUENCE [LARGE SCALE GENOMIC DNA]</scope>
</reference>
<feature type="transmembrane region" description="Helical" evidence="9">
    <location>
        <begin position="565"/>
        <end position="582"/>
    </location>
</feature>
<feature type="non-terminal residue" evidence="11">
    <location>
        <position position="1"/>
    </location>
</feature>
<keyword evidence="7" id="KW-0675">Receptor</keyword>
<keyword evidence="8" id="KW-0807">Transducer</keyword>
<evidence type="ECO:0000256" key="1">
    <source>
        <dbReference type="ARBA" id="ARBA00004651"/>
    </source>
</evidence>
<feature type="transmembrane region" description="Helical" evidence="9">
    <location>
        <begin position="323"/>
        <end position="347"/>
    </location>
</feature>